<evidence type="ECO:0000256" key="2">
    <source>
        <dbReference type="ARBA" id="ARBA00022771"/>
    </source>
</evidence>
<dbReference type="GO" id="GO:0003677">
    <property type="term" value="F:DNA binding"/>
    <property type="evidence" value="ECO:0007669"/>
    <property type="project" value="UniProtKB-UniRule"/>
</dbReference>
<evidence type="ECO:0000256" key="1">
    <source>
        <dbReference type="ARBA" id="ARBA00022723"/>
    </source>
</evidence>
<proteinExistence type="evidence at transcript level"/>
<dbReference type="SMART" id="SM00980">
    <property type="entry name" value="THAP"/>
    <property type="match status" value="1"/>
</dbReference>
<sequence length="235" mass="27088">MPRNCCVPLCNANARKDPLIRYYEFPCDAGRRKAWLKNISRQGSKGKGRLWEPSDMSLVCSLHFYGGDYKKSTKLKILLPTAVPIAFRNYPEYMRKENGQTQGRKRRRSTCGSVFGAVEGATANREELEHKRVSELASISSESNDRRELVIEVTAEMHPGNVLLVDKTCETTLNIVNVLNDAKKTEHRLKMKIKLQQYALQKLQEEHDIMRQRIHDYDESKEIQDFVELLKSADE</sequence>
<dbReference type="SUPFAM" id="SSF57716">
    <property type="entry name" value="Glucocorticoid receptor-like (DNA-binding domain)"/>
    <property type="match status" value="1"/>
</dbReference>
<dbReference type="PANTHER" id="PTHR46927">
    <property type="entry name" value="AGAP005574-PA"/>
    <property type="match status" value="1"/>
</dbReference>
<dbReference type="EMBL" id="GACK01000204">
    <property type="protein sequence ID" value="JAA64830.1"/>
    <property type="molecule type" value="mRNA"/>
</dbReference>
<evidence type="ECO:0000259" key="6">
    <source>
        <dbReference type="PROSITE" id="PS50950"/>
    </source>
</evidence>
<dbReference type="InterPro" id="IPR052224">
    <property type="entry name" value="THAP_domain_protein"/>
</dbReference>
<dbReference type="GO" id="GO:0008270">
    <property type="term" value="F:zinc ion binding"/>
    <property type="evidence" value="ECO:0007669"/>
    <property type="project" value="UniProtKB-KW"/>
</dbReference>
<evidence type="ECO:0000256" key="4">
    <source>
        <dbReference type="ARBA" id="ARBA00023125"/>
    </source>
</evidence>
<dbReference type="PANTHER" id="PTHR46927:SF3">
    <property type="entry name" value="THAP-TYPE DOMAIN-CONTAINING PROTEIN"/>
    <property type="match status" value="1"/>
</dbReference>
<keyword evidence="3" id="KW-0862">Zinc</keyword>
<evidence type="ECO:0000313" key="7">
    <source>
        <dbReference type="EMBL" id="JAA64830.1"/>
    </source>
</evidence>
<feature type="non-terminal residue" evidence="7">
    <location>
        <position position="235"/>
    </location>
</feature>
<reference evidence="7" key="1">
    <citation type="submission" date="2012-11" db="EMBL/GenBank/DDBJ databases">
        <authorList>
            <person name="Lucero-Rivera Y.E."/>
            <person name="Tovar-Ramirez D."/>
        </authorList>
    </citation>
    <scope>NUCLEOTIDE SEQUENCE</scope>
    <source>
        <tissue evidence="7">Salivary gland</tissue>
    </source>
</reference>
<dbReference type="AlphaFoldDB" id="L7MLF9"/>
<evidence type="ECO:0000256" key="3">
    <source>
        <dbReference type="ARBA" id="ARBA00022833"/>
    </source>
</evidence>
<keyword evidence="4 5" id="KW-0238">DNA-binding</keyword>
<protein>
    <submittedName>
        <fullName evidence="7">Putative thap domain protein</fullName>
    </submittedName>
</protein>
<keyword evidence="2 5" id="KW-0863">Zinc-finger</keyword>
<name>L7MLF9_RHIPC</name>
<dbReference type="InterPro" id="IPR006612">
    <property type="entry name" value="THAP_Znf"/>
</dbReference>
<accession>L7MLF9</accession>
<dbReference type="PROSITE" id="PS50950">
    <property type="entry name" value="ZF_THAP"/>
    <property type="match status" value="1"/>
</dbReference>
<organism evidence="7">
    <name type="scientific">Rhipicephalus pulchellus</name>
    <name type="common">Yellow backed tick</name>
    <name type="synonym">Dermacentor pulchellus</name>
    <dbReference type="NCBI Taxonomy" id="72859"/>
    <lineage>
        <taxon>Eukaryota</taxon>
        <taxon>Metazoa</taxon>
        <taxon>Ecdysozoa</taxon>
        <taxon>Arthropoda</taxon>
        <taxon>Chelicerata</taxon>
        <taxon>Arachnida</taxon>
        <taxon>Acari</taxon>
        <taxon>Parasitiformes</taxon>
        <taxon>Ixodida</taxon>
        <taxon>Ixodoidea</taxon>
        <taxon>Ixodidae</taxon>
        <taxon>Rhipicephalinae</taxon>
        <taxon>Rhipicephalus</taxon>
        <taxon>Rhipicephalus</taxon>
    </lineage>
</organism>
<dbReference type="Pfam" id="PF05485">
    <property type="entry name" value="THAP"/>
    <property type="match status" value="1"/>
</dbReference>
<reference evidence="7" key="2">
    <citation type="journal article" date="2015" name="J. Proteomics">
        <title>Sexual differences in the sialomes of the zebra tick, Rhipicephalus pulchellus.</title>
        <authorList>
            <person name="Tan A.W."/>
            <person name="Francischetti I.M."/>
            <person name="Slovak M."/>
            <person name="Kini R.M."/>
            <person name="Ribeiro J.M."/>
        </authorList>
    </citation>
    <scope>NUCLEOTIDE SEQUENCE</scope>
    <source>
        <tissue evidence="7">Salivary gland</tissue>
    </source>
</reference>
<feature type="domain" description="THAP-type" evidence="6">
    <location>
        <begin position="1"/>
        <end position="87"/>
    </location>
</feature>
<evidence type="ECO:0000256" key="5">
    <source>
        <dbReference type="PROSITE-ProRule" id="PRU00309"/>
    </source>
</evidence>
<keyword evidence="1" id="KW-0479">Metal-binding</keyword>